<feature type="transmembrane region" description="Helical" evidence="1">
    <location>
        <begin position="119"/>
        <end position="137"/>
    </location>
</feature>
<dbReference type="EMBL" id="BRXW01000040">
    <property type="protein sequence ID" value="GMI02111.1"/>
    <property type="molecule type" value="Genomic_DNA"/>
</dbReference>
<keyword evidence="1" id="KW-0472">Membrane</keyword>
<evidence type="ECO:0008006" key="4">
    <source>
        <dbReference type="Google" id="ProtNLM"/>
    </source>
</evidence>
<name>A0A9W7F4L8_9STRA</name>
<dbReference type="OrthoDB" id="411535at2759"/>
<dbReference type="AlphaFoldDB" id="A0A9W7F4L8"/>
<dbReference type="InterPro" id="IPR026721">
    <property type="entry name" value="TMEM18"/>
</dbReference>
<dbReference type="Proteomes" id="UP001165122">
    <property type="component" value="Unassembled WGS sequence"/>
</dbReference>
<proteinExistence type="predicted"/>
<keyword evidence="3" id="KW-1185">Reference proteome</keyword>
<dbReference type="Pfam" id="PF14770">
    <property type="entry name" value="TMEM18"/>
    <property type="match status" value="1"/>
</dbReference>
<protein>
    <recommendedName>
        <fullName evidence="4">Transmembrane protein 18</fullName>
    </recommendedName>
</protein>
<keyword evidence="1" id="KW-1133">Transmembrane helix</keyword>
<comment type="caution">
    <text evidence="2">The sequence shown here is derived from an EMBL/GenBank/DDBJ whole genome shotgun (WGS) entry which is preliminary data.</text>
</comment>
<evidence type="ECO:0000313" key="2">
    <source>
        <dbReference type="EMBL" id="GMI02111.1"/>
    </source>
</evidence>
<feature type="transmembrane region" description="Helical" evidence="1">
    <location>
        <begin position="198"/>
        <end position="221"/>
    </location>
</feature>
<accession>A0A9W7F4L8</accession>
<organism evidence="2 3">
    <name type="scientific">Triparma laevis f. longispina</name>
    <dbReference type="NCBI Taxonomy" id="1714387"/>
    <lineage>
        <taxon>Eukaryota</taxon>
        <taxon>Sar</taxon>
        <taxon>Stramenopiles</taxon>
        <taxon>Ochrophyta</taxon>
        <taxon>Bolidophyceae</taxon>
        <taxon>Parmales</taxon>
        <taxon>Triparmaceae</taxon>
        <taxon>Triparma</taxon>
    </lineage>
</organism>
<evidence type="ECO:0000256" key="1">
    <source>
        <dbReference type="SAM" id="Phobius"/>
    </source>
</evidence>
<reference evidence="3" key="1">
    <citation type="journal article" date="2023" name="Commun. Biol.">
        <title>Genome analysis of Parmales, the sister group of diatoms, reveals the evolutionary specialization of diatoms from phago-mixotrophs to photoautotrophs.</title>
        <authorList>
            <person name="Ban H."/>
            <person name="Sato S."/>
            <person name="Yoshikawa S."/>
            <person name="Yamada K."/>
            <person name="Nakamura Y."/>
            <person name="Ichinomiya M."/>
            <person name="Sato N."/>
            <person name="Blanc-Mathieu R."/>
            <person name="Endo H."/>
            <person name="Kuwata A."/>
            <person name="Ogata H."/>
        </authorList>
    </citation>
    <scope>NUCLEOTIDE SEQUENCE [LARGE SCALE GENOMIC DNA]</scope>
    <source>
        <strain evidence="3">NIES 3700</strain>
    </source>
</reference>
<evidence type="ECO:0000313" key="3">
    <source>
        <dbReference type="Proteomes" id="UP001165122"/>
    </source>
</evidence>
<gene>
    <name evidence="2" type="ORF">TrLO_g10052</name>
</gene>
<feature type="transmembrane region" description="Helical" evidence="1">
    <location>
        <begin position="144"/>
        <end position="160"/>
    </location>
</feature>
<keyword evidence="1" id="KW-0812">Transmembrane</keyword>
<sequence length="255" mass="28409">MSSSSSLPGPFAYLYNHVTIFSDHVIKTIDGLYEVWEDSQVSFTDPETSPINSPPPSIESEFESEASAFHSQVGSTMKDILSGKITPPSGSPVTADTGPNGFKEAFEAFTSAIDFTKDGYWLSLLLTFHVITFVAIIKTRRQTNVQITIFIILAILTRMTERINTYLAESYISPGTPVENSGILSTFASQNYFDDRGIFASIFFAGPMLVNCAFLVMCLVWEAKDLLIEVKREEFRRARIKKESGGKKKGKKKRE</sequence>